<keyword evidence="3 5" id="KW-0687">Ribonucleoprotein</keyword>
<feature type="region of interest" description="Disordered" evidence="6">
    <location>
        <begin position="37"/>
        <end position="59"/>
    </location>
</feature>
<protein>
    <submittedName>
        <fullName evidence="7">60S ribosomal protein L3</fullName>
    </submittedName>
</protein>
<dbReference type="PANTHER" id="PTHR11363:SF5">
    <property type="entry name" value="LARGE RIBOSOMAL SUBUNIT PROTEIN UL3"/>
    <property type="match status" value="1"/>
</dbReference>
<dbReference type="FunFam" id="4.10.960.10:FF:000002">
    <property type="entry name" value="60S ribosomal protein L3"/>
    <property type="match status" value="1"/>
</dbReference>
<dbReference type="PANTHER" id="PTHR11363">
    <property type="entry name" value="60S RIBOSOMAL PROTEIN L3-RELATED"/>
    <property type="match status" value="1"/>
</dbReference>
<dbReference type="InterPro" id="IPR009000">
    <property type="entry name" value="Transl_B-barrel_sf"/>
</dbReference>
<dbReference type="Proteomes" id="UP000790347">
    <property type="component" value="Unassembled WGS sequence"/>
</dbReference>
<evidence type="ECO:0000313" key="8">
    <source>
        <dbReference type="Proteomes" id="UP000790347"/>
    </source>
</evidence>
<dbReference type="SUPFAM" id="SSF50447">
    <property type="entry name" value="Translation proteins"/>
    <property type="match status" value="1"/>
</dbReference>
<evidence type="ECO:0000256" key="6">
    <source>
        <dbReference type="SAM" id="MobiDB-lite"/>
    </source>
</evidence>
<dbReference type="InterPro" id="IPR044892">
    <property type="entry name" value="Ribosomal_L3_dom_3_arc_sf"/>
</dbReference>
<evidence type="ECO:0000256" key="1">
    <source>
        <dbReference type="ARBA" id="ARBA00006540"/>
    </source>
</evidence>
<dbReference type="GO" id="GO:0022625">
    <property type="term" value="C:cytosolic large ribosomal subunit"/>
    <property type="evidence" value="ECO:0007669"/>
    <property type="project" value="TreeGrafter"/>
</dbReference>
<gene>
    <name evidence="7" type="primary">RpL3_1</name>
    <name evidence="7" type="ORF">DERF_003005</name>
</gene>
<dbReference type="Gene3D" id="3.30.1430.10">
    <property type="match status" value="1"/>
</dbReference>
<dbReference type="PROSITE" id="PS00474">
    <property type="entry name" value="RIBOSOMAL_L3"/>
    <property type="match status" value="1"/>
</dbReference>
<comment type="function">
    <text evidence="4">The L3 protein is a component of the large subunit of cytoplasmic ribosomes.</text>
</comment>
<keyword evidence="8" id="KW-1185">Reference proteome</keyword>
<evidence type="ECO:0000256" key="2">
    <source>
        <dbReference type="ARBA" id="ARBA00022980"/>
    </source>
</evidence>
<proteinExistence type="inferred from homology"/>
<comment type="caution">
    <text evidence="7">The sequence shown here is derived from an EMBL/GenBank/DDBJ whole genome shotgun (WGS) entry which is preliminary data.</text>
</comment>
<comment type="similarity">
    <text evidence="1 5">Belongs to the universal ribosomal protein uL3 family.</text>
</comment>
<accession>A0A922IGV9</accession>
<evidence type="ECO:0000256" key="3">
    <source>
        <dbReference type="ARBA" id="ARBA00023274"/>
    </source>
</evidence>
<dbReference type="GO" id="GO:0003735">
    <property type="term" value="F:structural constituent of ribosome"/>
    <property type="evidence" value="ECO:0007669"/>
    <property type="project" value="InterPro"/>
</dbReference>
<dbReference type="Pfam" id="PF00297">
    <property type="entry name" value="Ribosomal_L3"/>
    <property type="match status" value="1"/>
</dbReference>
<dbReference type="Gene3D" id="4.10.960.10">
    <property type="entry name" value="Ribosomal protein L3, domain 3"/>
    <property type="match status" value="1"/>
</dbReference>
<sequence length="414" mass="47197">MKFFYRILAAIKNTPKKAINVNLVFVSHRKFSAPRHGSLAFTPKKRSKRHRGKVKAFPKDDPTKPIHLTAFVAYKAGMTHIVREVDKPGSKVNKKEVVEAVTILEAPPMVVVGVVGYIETPKGLRPFKTVWAEHLSEECRRRFYKNWYKSKKKAFSKYAKKWADPAGKREIDQDLARIKKYCSVVLMKKRQKKSHVMEIQLNGGTISDKVDWAREHFEKPIPVENVFAQDEMIDIIGVTKGKGYKGVTSRWHTKKLPRKTHKGLRKVACIGAWHPSRVQFSVARAGQKGYHHRTEINKKIYKIGKGGKDAKNNASTEYDITEKNITPMGGFPHYGTVNCDYIMIKGCCTGPKKRVLTLRKSLLVHTKRSALEKINLKFIDTSSKFGHGKFQTIQEKKAFMGPLKKDRLAAEEKA</sequence>
<name>A0A922IGV9_DERFA</name>
<dbReference type="AlphaFoldDB" id="A0A922IGV9"/>
<organism evidence="7 8">
    <name type="scientific">Dermatophagoides farinae</name>
    <name type="common">American house dust mite</name>
    <dbReference type="NCBI Taxonomy" id="6954"/>
    <lineage>
        <taxon>Eukaryota</taxon>
        <taxon>Metazoa</taxon>
        <taxon>Ecdysozoa</taxon>
        <taxon>Arthropoda</taxon>
        <taxon>Chelicerata</taxon>
        <taxon>Arachnida</taxon>
        <taxon>Acari</taxon>
        <taxon>Acariformes</taxon>
        <taxon>Sarcoptiformes</taxon>
        <taxon>Astigmata</taxon>
        <taxon>Psoroptidia</taxon>
        <taxon>Analgoidea</taxon>
        <taxon>Pyroglyphidae</taxon>
        <taxon>Dermatophagoidinae</taxon>
        <taxon>Dermatophagoides</taxon>
    </lineage>
</organism>
<reference evidence="7" key="2">
    <citation type="journal article" date="2022" name="Res Sq">
        <title>Comparative Genomics Reveals Insights into the Divergent Evolution of Astigmatic Mites and Household Pest Adaptations.</title>
        <authorList>
            <person name="Xiong Q."/>
            <person name="Wan A.T.-Y."/>
            <person name="Liu X.-Y."/>
            <person name="Fung C.S.-H."/>
            <person name="Xiao X."/>
            <person name="Malainual N."/>
            <person name="Hou J."/>
            <person name="Wang L."/>
            <person name="Wang M."/>
            <person name="Yang K."/>
            <person name="Cui Y."/>
            <person name="Leung E."/>
            <person name="Nong W."/>
            <person name="Shin S.-K."/>
            <person name="Au S."/>
            <person name="Jeong K.Y."/>
            <person name="Chew F.T."/>
            <person name="Hui J."/>
            <person name="Leung T.F."/>
            <person name="Tungtrongchitr A."/>
            <person name="Zhong N."/>
            <person name="Liu Z."/>
            <person name="Tsui S."/>
        </authorList>
    </citation>
    <scope>NUCLEOTIDE SEQUENCE</scope>
    <source>
        <strain evidence="7">Derf</strain>
        <tissue evidence="7">Whole organism</tissue>
    </source>
</reference>
<dbReference type="FunFam" id="2.40.30.10:FF:000351">
    <property type="entry name" value="Ribosomal protein L3"/>
    <property type="match status" value="1"/>
</dbReference>
<dbReference type="Gene3D" id="2.40.30.10">
    <property type="entry name" value="Translation factors"/>
    <property type="match status" value="1"/>
</dbReference>
<evidence type="ECO:0000256" key="5">
    <source>
        <dbReference type="RuleBase" id="RU003905"/>
    </source>
</evidence>
<dbReference type="InterPro" id="IPR045077">
    <property type="entry name" value="L3_arc_euk"/>
</dbReference>
<dbReference type="GO" id="GO:0003723">
    <property type="term" value="F:RNA binding"/>
    <property type="evidence" value="ECO:0007669"/>
    <property type="project" value="TreeGrafter"/>
</dbReference>
<dbReference type="InterPro" id="IPR000597">
    <property type="entry name" value="Ribosomal_uL3"/>
</dbReference>
<reference evidence="7" key="1">
    <citation type="submission" date="2013-05" db="EMBL/GenBank/DDBJ databases">
        <authorList>
            <person name="Yim A.K.Y."/>
            <person name="Chan T.F."/>
            <person name="Ji K.M."/>
            <person name="Liu X.Y."/>
            <person name="Zhou J.W."/>
            <person name="Li R.Q."/>
            <person name="Yang K.Y."/>
            <person name="Li J."/>
            <person name="Li M."/>
            <person name="Law P.T.W."/>
            <person name="Wu Y.L."/>
            <person name="Cai Z.L."/>
            <person name="Qin H."/>
            <person name="Bao Y."/>
            <person name="Leung R.K.K."/>
            <person name="Ng P.K.S."/>
            <person name="Zou J."/>
            <person name="Zhong X.J."/>
            <person name="Ran P.X."/>
            <person name="Zhong N.S."/>
            <person name="Liu Z.G."/>
            <person name="Tsui S.K.W."/>
        </authorList>
    </citation>
    <scope>NUCLEOTIDE SEQUENCE</scope>
    <source>
        <strain evidence="7">Derf</strain>
        <tissue evidence="7">Whole organism</tissue>
    </source>
</reference>
<dbReference type="EMBL" id="ASGP02000001">
    <property type="protein sequence ID" value="KAH9529098.1"/>
    <property type="molecule type" value="Genomic_DNA"/>
</dbReference>
<feature type="compositionally biased region" description="Basic residues" evidence="6">
    <location>
        <begin position="43"/>
        <end position="56"/>
    </location>
</feature>
<evidence type="ECO:0000256" key="4">
    <source>
        <dbReference type="ARBA" id="ARBA00056881"/>
    </source>
</evidence>
<keyword evidence="2 5" id="KW-0689">Ribosomal protein</keyword>
<evidence type="ECO:0000313" key="7">
    <source>
        <dbReference type="EMBL" id="KAH9529098.1"/>
    </source>
</evidence>
<dbReference type="FunFam" id="3.30.1430.10:FF:000001">
    <property type="entry name" value="60S ribosomal protein L3"/>
    <property type="match status" value="1"/>
</dbReference>
<dbReference type="InterPro" id="IPR019926">
    <property type="entry name" value="Ribosomal_uL3_CS"/>
</dbReference>
<dbReference type="GO" id="GO:0006412">
    <property type="term" value="P:translation"/>
    <property type="evidence" value="ECO:0007669"/>
    <property type="project" value="InterPro"/>
</dbReference>
<dbReference type="FunFam" id="2.40.30.10:FF:000079">
    <property type="entry name" value="60S ribosomal protein L3"/>
    <property type="match status" value="1"/>
</dbReference>